<gene>
    <name evidence="2" type="ORF">PT974_10863</name>
</gene>
<evidence type="ECO:0000256" key="1">
    <source>
        <dbReference type="SAM" id="MobiDB-lite"/>
    </source>
</evidence>
<sequence length="95" mass="9733">MSGTAPSDSAPGDGTKDVEQRDVGANQQGQAQNMIDETKDTHGSAVGHNIGEAIDAVKAGGGLPARVDDIMNPSSIGSETIGEEMEGKPVSEQRQ</sequence>
<dbReference type="EMBL" id="JAVFKD010000015">
    <property type="protein sequence ID" value="KAK5989345.1"/>
    <property type="molecule type" value="Genomic_DNA"/>
</dbReference>
<organism evidence="2 3">
    <name type="scientific">Cladobotryum mycophilum</name>
    <dbReference type="NCBI Taxonomy" id="491253"/>
    <lineage>
        <taxon>Eukaryota</taxon>
        <taxon>Fungi</taxon>
        <taxon>Dikarya</taxon>
        <taxon>Ascomycota</taxon>
        <taxon>Pezizomycotina</taxon>
        <taxon>Sordariomycetes</taxon>
        <taxon>Hypocreomycetidae</taxon>
        <taxon>Hypocreales</taxon>
        <taxon>Hypocreaceae</taxon>
        <taxon>Cladobotryum</taxon>
    </lineage>
</organism>
<proteinExistence type="predicted"/>
<keyword evidence="3" id="KW-1185">Reference proteome</keyword>
<feature type="region of interest" description="Disordered" evidence="1">
    <location>
        <begin position="1"/>
        <end position="34"/>
    </location>
</feature>
<protein>
    <recommendedName>
        <fullName evidence="4">SMP domain-containing protein</fullName>
    </recommendedName>
</protein>
<name>A0ABR0SC45_9HYPO</name>
<accession>A0ABR0SC45</accession>
<feature type="region of interest" description="Disordered" evidence="1">
    <location>
        <begin position="63"/>
        <end position="95"/>
    </location>
</feature>
<feature type="compositionally biased region" description="Polar residues" evidence="1">
    <location>
        <begin position="25"/>
        <end position="34"/>
    </location>
</feature>
<evidence type="ECO:0000313" key="3">
    <source>
        <dbReference type="Proteomes" id="UP001338125"/>
    </source>
</evidence>
<evidence type="ECO:0008006" key="4">
    <source>
        <dbReference type="Google" id="ProtNLM"/>
    </source>
</evidence>
<feature type="compositionally biased region" description="Basic and acidic residues" evidence="1">
    <location>
        <begin position="85"/>
        <end position="95"/>
    </location>
</feature>
<evidence type="ECO:0000313" key="2">
    <source>
        <dbReference type="EMBL" id="KAK5989345.1"/>
    </source>
</evidence>
<dbReference type="Proteomes" id="UP001338125">
    <property type="component" value="Unassembled WGS sequence"/>
</dbReference>
<comment type="caution">
    <text evidence="2">The sequence shown here is derived from an EMBL/GenBank/DDBJ whole genome shotgun (WGS) entry which is preliminary data.</text>
</comment>
<reference evidence="2 3" key="1">
    <citation type="submission" date="2024-01" db="EMBL/GenBank/DDBJ databases">
        <title>Complete genome of Cladobotryum mycophilum ATHUM6906.</title>
        <authorList>
            <person name="Christinaki A.C."/>
            <person name="Myridakis A.I."/>
            <person name="Kouvelis V.N."/>
        </authorList>
    </citation>
    <scope>NUCLEOTIDE SEQUENCE [LARGE SCALE GENOMIC DNA]</scope>
    <source>
        <strain evidence="2 3">ATHUM6906</strain>
    </source>
</reference>